<reference evidence="1 2" key="1">
    <citation type="submission" date="2016-03" db="EMBL/GenBank/DDBJ databases">
        <authorList>
            <person name="Ploux O."/>
        </authorList>
    </citation>
    <scope>NUCLEOTIDE SEQUENCE [LARGE SCALE GENOMIC DNA]</scope>
    <source>
        <strain evidence="1 2">R-45371</strain>
    </source>
</reference>
<evidence type="ECO:0000313" key="1">
    <source>
        <dbReference type="EMBL" id="OAI06493.1"/>
    </source>
</evidence>
<organism evidence="1 2">
    <name type="scientific">Methylomonas methanica</name>
    <dbReference type="NCBI Taxonomy" id="421"/>
    <lineage>
        <taxon>Bacteria</taxon>
        <taxon>Pseudomonadati</taxon>
        <taxon>Pseudomonadota</taxon>
        <taxon>Gammaproteobacteria</taxon>
        <taxon>Methylococcales</taxon>
        <taxon>Methylococcaceae</taxon>
        <taxon>Methylomonas</taxon>
    </lineage>
</organism>
<gene>
    <name evidence="1" type="ORF">A1353_08635</name>
</gene>
<dbReference type="EMBL" id="LUUH01000035">
    <property type="protein sequence ID" value="OAI06493.1"/>
    <property type="molecule type" value="Genomic_DNA"/>
</dbReference>
<evidence type="ECO:0000313" key="2">
    <source>
        <dbReference type="Proteomes" id="UP000077763"/>
    </source>
</evidence>
<dbReference type="AlphaFoldDB" id="A0A177MMD2"/>
<sequence>MGPIIAWDLLNIVLVTNFRNDSTGNSAFLFLLLLAFKHSHLIPQGLAATSDKPNLIQQLWHFLCCLNFVIK</sequence>
<dbReference type="Proteomes" id="UP000077763">
    <property type="component" value="Unassembled WGS sequence"/>
</dbReference>
<proteinExistence type="predicted"/>
<comment type="caution">
    <text evidence="1">The sequence shown here is derived from an EMBL/GenBank/DDBJ whole genome shotgun (WGS) entry which is preliminary data.</text>
</comment>
<accession>A0A177MMD2</accession>
<protein>
    <submittedName>
        <fullName evidence="1">Uncharacterized protein</fullName>
    </submittedName>
</protein>
<name>A0A177MMD2_METMH</name>